<dbReference type="EMBL" id="GGEC01000183">
    <property type="protein sequence ID" value="MBW80666.1"/>
    <property type="molecule type" value="Transcribed_RNA"/>
</dbReference>
<name>A0A2P2IHF9_RHIMU</name>
<protein>
    <submittedName>
        <fullName evidence="1">Uncharacterized protein</fullName>
    </submittedName>
</protein>
<sequence length="74" mass="8872">MEISQQTSKCNLHKFMQFRHSHTVRAHILIMKLNFSYYVHVFMKYYCCIHLNLTPNPVQFPPVLLPSYLQSMLI</sequence>
<organism evidence="1">
    <name type="scientific">Rhizophora mucronata</name>
    <name type="common">Asiatic mangrove</name>
    <dbReference type="NCBI Taxonomy" id="61149"/>
    <lineage>
        <taxon>Eukaryota</taxon>
        <taxon>Viridiplantae</taxon>
        <taxon>Streptophyta</taxon>
        <taxon>Embryophyta</taxon>
        <taxon>Tracheophyta</taxon>
        <taxon>Spermatophyta</taxon>
        <taxon>Magnoliopsida</taxon>
        <taxon>eudicotyledons</taxon>
        <taxon>Gunneridae</taxon>
        <taxon>Pentapetalae</taxon>
        <taxon>rosids</taxon>
        <taxon>fabids</taxon>
        <taxon>Malpighiales</taxon>
        <taxon>Rhizophoraceae</taxon>
        <taxon>Rhizophora</taxon>
    </lineage>
</organism>
<proteinExistence type="predicted"/>
<evidence type="ECO:0000313" key="1">
    <source>
        <dbReference type="EMBL" id="MBW80666.1"/>
    </source>
</evidence>
<accession>A0A2P2IHF9</accession>
<reference evidence="1" key="1">
    <citation type="submission" date="2018-02" db="EMBL/GenBank/DDBJ databases">
        <title>Rhizophora mucronata_Transcriptome.</title>
        <authorList>
            <person name="Meera S.P."/>
            <person name="Sreeshan A."/>
            <person name="Augustine A."/>
        </authorList>
    </citation>
    <scope>NUCLEOTIDE SEQUENCE</scope>
    <source>
        <tissue evidence="1">Leaf</tissue>
    </source>
</reference>
<dbReference type="AlphaFoldDB" id="A0A2P2IHF9"/>